<reference evidence="3 4" key="1">
    <citation type="submission" date="2013-10" db="EMBL/GenBank/DDBJ databases">
        <title>Complete genome sequence of Corynebacterium lactis DSM 45799(T), isolated from raw cow milk.</title>
        <authorList>
            <person name="Ruckert C."/>
            <person name="Albersmeier A."/>
            <person name="Lipski A."/>
            <person name="Kalinowski J."/>
        </authorList>
    </citation>
    <scope>NUCLEOTIDE SEQUENCE [LARGE SCALE GENOMIC DNA]</scope>
    <source>
        <strain evidence="3 4">RW2-5</strain>
    </source>
</reference>
<dbReference type="KEGG" id="clw:CLAC_08725"/>
<feature type="transmembrane region" description="Helical" evidence="1">
    <location>
        <begin position="106"/>
        <end position="125"/>
    </location>
</feature>
<feature type="transmembrane region" description="Helical" evidence="1">
    <location>
        <begin position="168"/>
        <end position="189"/>
    </location>
</feature>
<sequence length="254" mass="27838">MRNASLWHPILVFLAATSAASVVLILLQALLDIDYRYAAMTQLGPAIGLFFTWYFYGSENREVLPRPSLSLRSFGLRFAAVVLLVAAYVGLTWLLSVLLGVQQAEAGFNLAMLIVFLAAQLIGAVGEEVGWRGFLQPSLERVWHPLPAAIATGGIWALWHVQVLANPLFFIAFAGVCILVSLFLGRIALGAWWQRGILAGLVHWAINVGIVLVADVERVVNSDLVHRLPLLLPQVVLGIVGAVWIAVLMRRKEE</sequence>
<gene>
    <name evidence="3" type="ORF">CLAC_08725</name>
</gene>
<keyword evidence="1" id="KW-0472">Membrane</keyword>
<feature type="domain" description="CAAX prenyl protease 2/Lysostaphin resistance protein A-like" evidence="2">
    <location>
        <begin position="112"/>
        <end position="208"/>
    </location>
</feature>
<dbReference type="OrthoDB" id="3693644at2"/>
<dbReference type="GO" id="GO:0004175">
    <property type="term" value="F:endopeptidase activity"/>
    <property type="evidence" value="ECO:0007669"/>
    <property type="project" value="UniProtKB-ARBA"/>
</dbReference>
<evidence type="ECO:0000259" key="2">
    <source>
        <dbReference type="Pfam" id="PF02517"/>
    </source>
</evidence>
<name>A0A0K2H189_9CORY</name>
<dbReference type="AlphaFoldDB" id="A0A0K2H189"/>
<evidence type="ECO:0000256" key="1">
    <source>
        <dbReference type="SAM" id="Phobius"/>
    </source>
</evidence>
<dbReference type="STRING" id="1408189.CLAC_08725"/>
<feature type="transmembrane region" description="Helical" evidence="1">
    <location>
        <begin position="6"/>
        <end position="30"/>
    </location>
</feature>
<feature type="transmembrane region" description="Helical" evidence="1">
    <location>
        <begin position="37"/>
        <end position="56"/>
    </location>
</feature>
<feature type="transmembrane region" description="Helical" evidence="1">
    <location>
        <begin position="196"/>
        <end position="216"/>
    </location>
</feature>
<organism evidence="3 4">
    <name type="scientific">Corynebacterium lactis RW2-5</name>
    <dbReference type="NCBI Taxonomy" id="1408189"/>
    <lineage>
        <taxon>Bacteria</taxon>
        <taxon>Bacillati</taxon>
        <taxon>Actinomycetota</taxon>
        <taxon>Actinomycetes</taxon>
        <taxon>Mycobacteriales</taxon>
        <taxon>Corynebacteriaceae</taxon>
        <taxon>Corynebacterium</taxon>
    </lineage>
</organism>
<proteinExistence type="predicted"/>
<accession>A0A0K2H189</accession>
<keyword evidence="1" id="KW-1133">Transmembrane helix</keyword>
<feature type="transmembrane region" description="Helical" evidence="1">
    <location>
        <begin position="76"/>
        <end position="99"/>
    </location>
</feature>
<feature type="transmembrane region" description="Helical" evidence="1">
    <location>
        <begin position="228"/>
        <end position="249"/>
    </location>
</feature>
<dbReference type="EMBL" id="CP006841">
    <property type="protein sequence ID" value="ALA67784.1"/>
    <property type="molecule type" value="Genomic_DNA"/>
</dbReference>
<dbReference type="GO" id="GO:0080120">
    <property type="term" value="P:CAAX-box protein maturation"/>
    <property type="evidence" value="ECO:0007669"/>
    <property type="project" value="UniProtKB-ARBA"/>
</dbReference>
<evidence type="ECO:0000313" key="4">
    <source>
        <dbReference type="Proteomes" id="UP000058446"/>
    </source>
</evidence>
<evidence type="ECO:0000313" key="3">
    <source>
        <dbReference type="EMBL" id="ALA67784.1"/>
    </source>
</evidence>
<keyword evidence="4" id="KW-1185">Reference proteome</keyword>
<dbReference type="PATRIC" id="fig|1408189.4.peg.1745"/>
<dbReference type="Pfam" id="PF02517">
    <property type="entry name" value="Rce1-like"/>
    <property type="match status" value="1"/>
</dbReference>
<dbReference type="InterPro" id="IPR003675">
    <property type="entry name" value="Rce1/LyrA-like_dom"/>
</dbReference>
<dbReference type="RefSeq" id="WP_053412553.1">
    <property type="nucleotide sequence ID" value="NZ_CP006841.1"/>
</dbReference>
<dbReference type="Proteomes" id="UP000058446">
    <property type="component" value="Chromosome"/>
</dbReference>
<keyword evidence="1" id="KW-0812">Transmembrane</keyword>
<protein>
    <submittedName>
        <fullName evidence="3">Abortive phage infection protein</fullName>
    </submittedName>
</protein>